<dbReference type="EnsemblMetazoa" id="Aqu2.1.27484_001">
    <property type="protein sequence ID" value="Aqu2.1.27484_001"/>
    <property type="gene ID" value="Aqu2.1.27484"/>
</dbReference>
<feature type="region of interest" description="Disordered" evidence="3">
    <location>
        <begin position="687"/>
        <end position="718"/>
    </location>
</feature>
<feature type="compositionally biased region" description="Low complexity" evidence="3">
    <location>
        <begin position="786"/>
        <end position="797"/>
    </location>
</feature>
<evidence type="ECO:0000259" key="5">
    <source>
        <dbReference type="PROSITE" id="PS50144"/>
    </source>
</evidence>
<feature type="compositionally biased region" description="Low complexity" evidence="3">
    <location>
        <begin position="861"/>
        <end position="884"/>
    </location>
</feature>
<dbReference type="GO" id="GO:0008270">
    <property type="term" value="F:zinc ion binding"/>
    <property type="evidence" value="ECO:0007669"/>
    <property type="project" value="UniProtKB-KW"/>
</dbReference>
<dbReference type="Gene3D" id="2.60.210.10">
    <property type="entry name" value="Apoptosis, Tumor Necrosis Factor Receptor Associated Protein 2, Chain A"/>
    <property type="match status" value="1"/>
</dbReference>
<feature type="domain" description="B box-type" evidence="4">
    <location>
        <begin position="14"/>
        <end position="57"/>
    </location>
</feature>
<dbReference type="Gene3D" id="3.30.160.60">
    <property type="entry name" value="Classic Zinc Finger"/>
    <property type="match status" value="1"/>
</dbReference>
<dbReference type="InParanoid" id="A0A1X7UHP0"/>
<protein>
    <recommendedName>
        <fullName evidence="8">B box-type domain-containing protein</fullName>
    </recommendedName>
</protein>
<feature type="coiled-coil region" evidence="2">
    <location>
        <begin position="119"/>
        <end position="182"/>
    </location>
</feature>
<evidence type="ECO:0000313" key="7">
    <source>
        <dbReference type="Proteomes" id="UP000007879"/>
    </source>
</evidence>
<feature type="region of interest" description="Disordered" evidence="3">
    <location>
        <begin position="469"/>
        <end position="529"/>
    </location>
</feature>
<dbReference type="PROSITE" id="PS50119">
    <property type="entry name" value="ZF_BBOX"/>
    <property type="match status" value="1"/>
</dbReference>
<keyword evidence="7" id="KW-1185">Reference proteome</keyword>
<feature type="compositionally biased region" description="Low complexity" evidence="3">
    <location>
        <begin position="813"/>
        <end position="823"/>
    </location>
</feature>
<evidence type="ECO:0000256" key="3">
    <source>
        <dbReference type="SAM" id="MobiDB-lite"/>
    </source>
</evidence>
<dbReference type="GO" id="GO:0005778">
    <property type="term" value="C:peroxisomal membrane"/>
    <property type="evidence" value="ECO:0007669"/>
    <property type="project" value="TreeGrafter"/>
</dbReference>
<keyword evidence="1" id="KW-0479">Metal-binding</keyword>
<dbReference type="InterPro" id="IPR002083">
    <property type="entry name" value="MATH/TRAF_dom"/>
</dbReference>
<dbReference type="GO" id="GO:0061630">
    <property type="term" value="F:ubiquitin protein ligase activity"/>
    <property type="evidence" value="ECO:0007669"/>
    <property type="project" value="TreeGrafter"/>
</dbReference>
<dbReference type="GO" id="GO:0051865">
    <property type="term" value="P:protein autoubiquitination"/>
    <property type="evidence" value="ECO:0007669"/>
    <property type="project" value="TreeGrafter"/>
</dbReference>
<name>A0A1X7UHP0_AMPQE</name>
<dbReference type="PANTHER" id="PTHR36754:SF2">
    <property type="entry name" value="E3 UBIQUITIN-PROTEIN LIGASE TRIM37"/>
    <property type="match status" value="1"/>
</dbReference>
<dbReference type="KEGG" id="aqu:109583188"/>
<keyword evidence="2" id="KW-0175">Coiled coil</keyword>
<accession>A0A1X7UHP0</accession>
<reference evidence="7" key="1">
    <citation type="journal article" date="2010" name="Nature">
        <title>The Amphimedon queenslandica genome and the evolution of animal complexity.</title>
        <authorList>
            <person name="Srivastava M."/>
            <person name="Simakov O."/>
            <person name="Chapman J."/>
            <person name="Fahey B."/>
            <person name="Gauthier M.E."/>
            <person name="Mitros T."/>
            <person name="Richards G.S."/>
            <person name="Conaco C."/>
            <person name="Dacre M."/>
            <person name="Hellsten U."/>
            <person name="Larroux C."/>
            <person name="Putnam N.H."/>
            <person name="Stanke M."/>
            <person name="Adamska M."/>
            <person name="Darling A."/>
            <person name="Degnan S.M."/>
            <person name="Oakley T.H."/>
            <person name="Plachetzki D.C."/>
            <person name="Zhai Y."/>
            <person name="Adamski M."/>
            <person name="Calcino A."/>
            <person name="Cummins S.F."/>
            <person name="Goodstein D.M."/>
            <person name="Harris C."/>
            <person name="Jackson D.J."/>
            <person name="Leys S.P."/>
            <person name="Shu S."/>
            <person name="Woodcroft B.J."/>
            <person name="Vervoort M."/>
            <person name="Kosik K.S."/>
            <person name="Manning G."/>
            <person name="Degnan B.M."/>
            <person name="Rokhsar D.S."/>
        </authorList>
    </citation>
    <scope>NUCLEOTIDE SEQUENCE [LARGE SCALE GENOMIC DNA]</scope>
</reference>
<dbReference type="Proteomes" id="UP000007879">
    <property type="component" value="Unassembled WGS sequence"/>
</dbReference>
<dbReference type="Pfam" id="PF22486">
    <property type="entry name" value="MATH_2"/>
    <property type="match status" value="1"/>
</dbReference>
<reference evidence="6" key="2">
    <citation type="submission" date="2017-05" db="UniProtKB">
        <authorList>
            <consortium name="EnsemblMetazoa"/>
        </authorList>
    </citation>
    <scope>IDENTIFICATION</scope>
</reference>
<feature type="compositionally biased region" description="Low complexity" evidence="3">
    <location>
        <begin position="916"/>
        <end position="934"/>
    </location>
</feature>
<proteinExistence type="predicted"/>
<dbReference type="InterPro" id="IPR000315">
    <property type="entry name" value="Znf_B-box"/>
</dbReference>
<dbReference type="STRING" id="400682.A0A1X7UHP0"/>
<dbReference type="InterPro" id="IPR008974">
    <property type="entry name" value="TRAF-like"/>
</dbReference>
<feature type="compositionally biased region" description="Polar residues" evidence="3">
    <location>
        <begin position="473"/>
        <end position="485"/>
    </location>
</feature>
<organism evidence="6">
    <name type="scientific">Amphimedon queenslandica</name>
    <name type="common">Sponge</name>
    <dbReference type="NCBI Taxonomy" id="400682"/>
    <lineage>
        <taxon>Eukaryota</taxon>
        <taxon>Metazoa</taxon>
        <taxon>Porifera</taxon>
        <taxon>Demospongiae</taxon>
        <taxon>Heteroscleromorpha</taxon>
        <taxon>Haplosclerida</taxon>
        <taxon>Niphatidae</taxon>
        <taxon>Amphimedon</taxon>
    </lineage>
</organism>
<feature type="compositionally biased region" description="Polar residues" evidence="3">
    <location>
        <begin position="408"/>
        <end position="425"/>
    </location>
</feature>
<feature type="compositionally biased region" description="Polar residues" evidence="3">
    <location>
        <begin position="687"/>
        <end position="703"/>
    </location>
</feature>
<evidence type="ECO:0008006" key="8">
    <source>
        <dbReference type="Google" id="ProtNLM"/>
    </source>
</evidence>
<dbReference type="GO" id="GO:0006513">
    <property type="term" value="P:protein monoubiquitination"/>
    <property type="evidence" value="ECO:0007669"/>
    <property type="project" value="TreeGrafter"/>
</dbReference>
<feature type="compositionally biased region" description="Low complexity" evidence="3">
    <location>
        <begin position="384"/>
        <end position="398"/>
    </location>
</feature>
<dbReference type="AlphaFoldDB" id="A0A1X7UHP0"/>
<feature type="compositionally biased region" description="Polar residues" evidence="3">
    <location>
        <begin position="885"/>
        <end position="899"/>
    </location>
</feature>
<evidence type="ECO:0000256" key="2">
    <source>
        <dbReference type="SAM" id="Coils"/>
    </source>
</evidence>
<dbReference type="SUPFAM" id="SSF57845">
    <property type="entry name" value="B-box zinc-binding domain"/>
    <property type="match status" value="1"/>
</dbReference>
<evidence type="ECO:0000256" key="1">
    <source>
        <dbReference type="PROSITE-ProRule" id="PRU00024"/>
    </source>
</evidence>
<dbReference type="SMART" id="SM00336">
    <property type="entry name" value="BBOX"/>
    <property type="match status" value="1"/>
</dbReference>
<feature type="compositionally biased region" description="Basic residues" evidence="3">
    <location>
        <begin position="798"/>
        <end position="809"/>
    </location>
</feature>
<dbReference type="PANTHER" id="PTHR36754">
    <property type="entry name" value="E3 UBIQUITIN-PROTEIN LIGASE TRIM37"/>
    <property type="match status" value="1"/>
</dbReference>
<dbReference type="GO" id="GO:0016235">
    <property type="term" value="C:aggresome"/>
    <property type="evidence" value="ECO:0007669"/>
    <property type="project" value="TreeGrafter"/>
</dbReference>
<dbReference type="EnsemblMetazoa" id="XM_019998427.1">
    <property type="protein sequence ID" value="XP_019853986.1"/>
    <property type="gene ID" value="LOC109583188"/>
</dbReference>
<feature type="compositionally biased region" description="Polar residues" evidence="3">
    <location>
        <begin position="493"/>
        <end position="502"/>
    </location>
</feature>
<evidence type="ECO:0000259" key="4">
    <source>
        <dbReference type="PROSITE" id="PS50119"/>
    </source>
</evidence>
<dbReference type="InterPro" id="IPR053003">
    <property type="entry name" value="TRIM_RBCC_E3_ubiq-ligases"/>
</dbReference>
<evidence type="ECO:0000313" key="6">
    <source>
        <dbReference type="EnsemblMetazoa" id="Aqu2.1.27484_001"/>
    </source>
</evidence>
<feature type="region of interest" description="Disordered" evidence="3">
    <location>
        <begin position="369"/>
        <end position="447"/>
    </location>
</feature>
<keyword evidence="1" id="KW-0862">Zinc</keyword>
<dbReference type="CDD" id="cd19779">
    <property type="entry name" value="Bbox2_TRIM37_C-VIII"/>
    <property type="match status" value="1"/>
</dbReference>
<keyword evidence="1" id="KW-0863">Zinc-finger</keyword>
<gene>
    <name evidence="6" type="primary">109583188</name>
</gene>
<feature type="compositionally biased region" description="Polar residues" evidence="3">
    <location>
        <begin position="935"/>
        <end position="973"/>
    </location>
</feature>
<dbReference type="SUPFAM" id="SSF49599">
    <property type="entry name" value="TRAF domain-like"/>
    <property type="match status" value="1"/>
</dbReference>
<feature type="compositionally biased region" description="Basic and acidic residues" evidence="3">
    <location>
        <begin position="824"/>
        <end position="859"/>
    </location>
</feature>
<sequence>MTSKRVIRDNSSSRAKDICRQHNEQLTVYCNTCDICICASCALWGKHRQEDHDIKPLDELHKKHKDVFTTELKKLKTRMSEIISLVEQVDLKIEKVKTEKGKTKQEIETTLGAIDVRLDEQMKLKLQKLIEAKRRLKQEVHDISSLSAELETRLKGSKSEFIQQEKVLRERMMAKIQKLQESQCNDLERVLEIGNFVNEVVPQGEESTFEIKNFKEKQRSGAEIFSPLLSFSGLAWRLKVYPNGHGAFTGRYLCTFIELYGGYSQPATYHYSVELVRMSGRGGNKNFKREYSSDFVVGDLWGYKKFYDLSKLESEGYLVHDTLVLKFSINHPTYFDKCRDLMLHVNDLKHKIMSLKHQNNQLRQKCQGIKDVDDDDPPPKPQASTSSSLSNSSPAHSSIKSGTGGGTQTSPAHSSSVGMGGVTQTSPAHSSHDRSSSGSMAGPHFSQPIHHFKESSRQSYHPMTPHATLITPLASSSGSTSTQWTNPPPPPNHYNSFTQQQFMYPPTQEGRGFNPHATPHHNSSRRQSLDPKMLRLIEQQKWNTFAQSQMDYPTNSFLGHHGFKETPIPEAGGYMRPMGGSKTQLHSGSMPRLNFQDLSQGSREGEEEGETGRLGIGDYNADLDPHSMPGVLGGGGGGSQMGSMMHPGLASQEYFDHAPHMPFLPDMYQMSQPDLLLYHQRCAYPPSSSRGVVKQQATPNQMSKMEKHMSLTDVSSLVDSSPAHSRSIATLHEGAESSWGAGLRPMKPYQRSQTTLPVTDLPPNQHGPPGLASTLAARLASPINQSPSPSRPTSARRISQHSRQPRHPRPLSGVGPVQVVQPEGGRERRGQQQRKEMEHQLRGREEEGRREMDRERKTDGVSSSPPLASVSLSQSSPESVTSQLTQSDSSHQHQPTSKLRSSRRYTQKIKTNNGASTSDTPTLSLTLTDQPPSTKETGGQQRQEQESTSTGGFSRISVGQRTSSNTSLAAEII</sequence>
<dbReference type="PROSITE" id="PS50144">
    <property type="entry name" value="MATH"/>
    <property type="match status" value="1"/>
</dbReference>
<dbReference type="eggNOG" id="KOG2177">
    <property type="taxonomic scope" value="Eukaryota"/>
</dbReference>
<dbReference type="GO" id="GO:0070842">
    <property type="term" value="P:aggresome assembly"/>
    <property type="evidence" value="ECO:0007669"/>
    <property type="project" value="TreeGrafter"/>
</dbReference>
<dbReference type="GO" id="GO:0005164">
    <property type="term" value="F:tumor necrosis factor receptor binding"/>
    <property type="evidence" value="ECO:0007669"/>
    <property type="project" value="TreeGrafter"/>
</dbReference>
<dbReference type="Pfam" id="PF00643">
    <property type="entry name" value="zf-B_box"/>
    <property type="match status" value="1"/>
</dbReference>
<feature type="region of interest" description="Disordered" evidence="3">
    <location>
        <begin position="752"/>
        <end position="973"/>
    </location>
</feature>
<dbReference type="OrthoDB" id="192247at2759"/>
<feature type="domain" description="MATH" evidence="5">
    <location>
        <begin position="204"/>
        <end position="329"/>
    </location>
</feature>
<dbReference type="GO" id="GO:0031625">
    <property type="term" value="F:ubiquitin protein ligase binding"/>
    <property type="evidence" value="ECO:0007669"/>
    <property type="project" value="TreeGrafter"/>
</dbReference>